<dbReference type="PANTHER" id="PTHR46177">
    <property type="entry name" value="INTEGRASE CATALYTIC DOMAIN-CONTAINING PROTEIN"/>
    <property type="match status" value="1"/>
</dbReference>
<organism evidence="2 3">
    <name type="scientific">Candolleomyces eurysporus</name>
    <dbReference type="NCBI Taxonomy" id="2828524"/>
    <lineage>
        <taxon>Eukaryota</taxon>
        <taxon>Fungi</taxon>
        <taxon>Dikarya</taxon>
        <taxon>Basidiomycota</taxon>
        <taxon>Agaricomycotina</taxon>
        <taxon>Agaricomycetes</taxon>
        <taxon>Agaricomycetidae</taxon>
        <taxon>Agaricales</taxon>
        <taxon>Agaricineae</taxon>
        <taxon>Psathyrellaceae</taxon>
        <taxon>Candolleomyces</taxon>
    </lineage>
</organism>
<sequence length="375" mass="42748">MGLKGSTSTTRDLPDEVKRQHVLDALAIDPAARQGPGSIRENIRRDSKVHLTVKCVRDEMRAINPGGFAARDPSAKKITRSTLTSPGPHAEWSADGHDKLKEIGFPIWGIRDKWSRKWIGLWVVPCNRKLEVVAYCYLTAILDVEGRPRQTTTDCGSETTLIYGLANALAEIERVPMEDPNISAHRFLKSVRNITIERGWVSLRMNVVENIRMCWNAGAHLVNRADPNQKYVLITILHNLLTQTWAFSELVNWLWSGYIQEELDKFRVKMNAHKPRVNHNQRLPTAISPNIAMETYRTQNAEWCLEPTNLELVRQLREQLGGDQLIRFNSPGYGQLAQSVLTSLNLSIRMVTGVNIWTVYQKMLPQMMELVVFLF</sequence>
<dbReference type="AlphaFoldDB" id="A0A9W8MMI6"/>
<dbReference type="OrthoDB" id="5392716at2759"/>
<feature type="domain" description="Integrase core" evidence="1">
    <location>
        <begin position="86"/>
        <end position="294"/>
    </location>
</feature>
<keyword evidence="3" id="KW-1185">Reference proteome</keyword>
<name>A0A9W8MMI6_9AGAR</name>
<dbReference type="EMBL" id="JANBPK010000168">
    <property type="protein sequence ID" value="KAJ2936126.1"/>
    <property type="molecule type" value="Genomic_DNA"/>
</dbReference>
<dbReference type="Pfam" id="PF24764">
    <property type="entry name" value="rva_4"/>
    <property type="match status" value="1"/>
</dbReference>
<reference evidence="2" key="1">
    <citation type="submission" date="2022-06" db="EMBL/GenBank/DDBJ databases">
        <title>Genome Sequence of Candolleomyces eurysporus.</title>
        <authorList>
            <person name="Buettner E."/>
        </authorList>
    </citation>
    <scope>NUCLEOTIDE SEQUENCE</scope>
    <source>
        <strain evidence="2">VTCC 930004</strain>
    </source>
</reference>
<dbReference type="Proteomes" id="UP001140091">
    <property type="component" value="Unassembled WGS sequence"/>
</dbReference>
<accession>A0A9W8MMI6</accession>
<protein>
    <recommendedName>
        <fullName evidence="1">Integrase core domain-containing protein</fullName>
    </recommendedName>
</protein>
<evidence type="ECO:0000313" key="3">
    <source>
        <dbReference type="Proteomes" id="UP001140091"/>
    </source>
</evidence>
<dbReference type="InterPro" id="IPR058913">
    <property type="entry name" value="Integrase_dom_put"/>
</dbReference>
<proteinExistence type="predicted"/>
<evidence type="ECO:0000313" key="2">
    <source>
        <dbReference type="EMBL" id="KAJ2936126.1"/>
    </source>
</evidence>
<evidence type="ECO:0000259" key="1">
    <source>
        <dbReference type="Pfam" id="PF24764"/>
    </source>
</evidence>
<gene>
    <name evidence="2" type="ORF">H1R20_g967</name>
</gene>
<feature type="non-terminal residue" evidence="2">
    <location>
        <position position="375"/>
    </location>
</feature>
<dbReference type="PANTHER" id="PTHR46177:SF1">
    <property type="entry name" value="INTEGRASE CATALYTIC DOMAIN-CONTAINING PROTEIN"/>
    <property type="match status" value="1"/>
</dbReference>
<comment type="caution">
    <text evidence="2">The sequence shown here is derived from an EMBL/GenBank/DDBJ whole genome shotgun (WGS) entry which is preliminary data.</text>
</comment>